<feature type="domain" description="FMN hydroxy acid dehydrogenase" evidence="7">
    <location>
        <begin position="36"/>
        <end position="413"/>
    </location>
</feature>
<dbReference type="Gene3D" id="3.20.20.70">
    <property type="entry name" value="Aldolase class I"/>
    <property type="match status" value="1"/>
</dbReference>
<dbReference type="PANTHER" id="PTHR10578">
    <property type="entry name" value="S -2-HYDROXY-ACID OXIDASE-RELATED"/>
    <property type="match status" value="1"/>
</dbReference>
<reference evidence="8 9" key="1">
    <citation type="submission" date="2023-12" db="EMBL/GenBank/DDBJ databases">
        <title>Blastococcus brunescens sp. nov., an actonobacterium isolated from sandstone collected in sahara desert.</title>
        <authorList>
            <person name="Gtari M."/>
            <person name="Ghodhbane F."/>
        </authorList>
    </citation>
    <scope>NUCLEOTIDE SEQUENCE [LARGE SCALE GENOMIC DNA]</scope>
    <source>
        <strain evidence="8 9">BMG 8361</strain>
    </source>
</reference>
<evidence type="ECO:0000256" key="1">
    <source>
        <dbReference type="ARBA" id="ARBA00001917"/>
    </source>
</evidence>
<dbReference type="GO" id="GO:0016491">
    <property type="term" value="F:oxidoreductase activity"/>
    <property type="evidence" value="ECO:0007669"/>
    <property type="project" value="UniProtKB-KW"/>
</dbReference>
<gene>
    <name evidence="8" type="ORF">U6N30_19880</name>
</gene>
<dbReference type="InterPro" id="IPR012133">
    <property type="entry name" value="Alpha-hydoxy_acid_DH_FMN"/>
</dbReference>
<evidence type="ECO:0000256" key="4">
    <source>
        <dbReference type="ARBA" id="ARBA00023002"/>
    </source>
</evidence>
<dbReference type="Pfam" id="PF01070">
    <property type="entry name" value="FMN_dh"/>
    <property type="match status" value="1"/>
</dbReference>
<dbReference type="PIRSF" id="PIRSF000138">
    <property type="entry name" value="Al-hdrx_acd_dh"/>
    <property type="match status" value="1"/>
</dbReference>
<proteinExistence type="inferred from homology"/>
<dbReference type="SUPFAM" id="SSF51395">
    <property type="entry name" value="FMN-linked oxidoreductases"/>
    <property type="match status" value="1"/>
</dbReference>
<dbReference type="PANTHER" id="PTHR10578:SF107">
    <property type="entry name" value="2-HYDROXYACID OXIDASE 1"/>
    <property type="match status" value="1"/>
</dbReference>
<dbReference type="InterPro" id="IPR037396">
    <property type="entry name" value="FMN_HAD"/>
</dbReference>
<keyword evidence="9" id="KW-1185">Reference proteome</keyword>
<dbReference type="PROSITE" id="PS51349">
    <property type="entry name" value="FMN_HYDROXY_ACID_DH_2"/>
    <property type="match status" value="1"/>
</dbReference>
<evidence type="ECO:0000313" key="8">
    <source>
        <dbReference type="EMBL" id="WRL62284.1"/>
    </source>
</evidence>
<dbReference type="InterPro" id="IPR008259">
    <property type="entry name" value="FMN_hydac_DH_AS"/>
</dbReference>
<dbReference type="RefSeq" id="WP_324273639.1">
    <property type="nucleotide sequence ID" value="NZ_CP141261.1"/>
</dbReference>
<sequence length="428" mass="46063">MTEHARPARPRRQLPRWSELKPMLVGERPTGSPVERRMARAYSIDDLRTLARRRAPRAVFEYVDGGAESELTMARSRAALDAVQFAPHVLRDVSAADPGTTIQGRPAALPVVLAPTGLTKAMHHEGELAVGRAARDAGLPYALSTMGTTSIEELAAEVPTADRWFQLYLWRDRAAGKDLLQRAAASGFTTLILTVDVPVSGGRLRDQRNGFTMPPTLRAKTIVDMGMHPSWWLNMLTSGPLTFATMSAAPSSVADTITRMFDPAVTFDDLGWLRENWSGSIVVKGIQRVDDAVRVADAGVDGIVLSNHGGRQLDRTQAPLTLLPRVRDRLQDSTELYIDGSIRSGADVAAAVGLGADAVLIGRAYLYGLMAGGEAGVRRSLALLRQEFVRTMQLLGVREVSALRSGVVALDAPSAEALGADGSLTGVR</sequence>
<comment type="similarity">
    <text evidence="5">Belongs to the FMN-dependent alpha-hydroxy acid dehydrogenase family.</text>
</comment>
<dbReference type="PROSITE" id="PS00557">
    <property type="entry name" value="FMN_HYDROXY_ACID_DH_1"/>
    <property type="match status" value="1"/>
</dbReference>
<organism evidence="8 9">
    <name type="scientific">Blastococcus brunescens</name>
    <dbReference type="NCBI Taxonomy" id="1564165"/>
    <lineage>
        <taxon>Bacteria</taxon>
        <taxon>Bacillati</taxon>
        <taxon>Actinomycetota</taxon>
        <taxon>Actinomycetes</taxon>
        <taxon>Geodermatophilales</taxon>
        <taxon>Geodermatophilaceae</taxon>
        <taxon>Blastococcus</taxon>
    </lineage>
</organism>
<evidence type="ECO:0000256" key="3">
    <source>
        <dbReference type="ARBA" id="ARBA00022643"/>
    </source>
</evidence>
<dbReference type="Proteomes" id="UP001324287">
    <property type="component" value="Chromosome"/>
</dbReference>
<keyword evidence="3" id="KW-0288">FMN</keyword>
<dbReference type="EMBL" id="CP141261">
    <property type="protein sequence ID" value="WRL62284.1"/>
    <property type="molecule type" value="Genomic_DNA"/>
</dbReference>
<dbReference type="CDD" id="cd02809">
    <property type="entry name" value="alpha_hydroxyacid_oxid_FMN"/>
    <property type="match status" value="1"/>
</dbReference>
<accession>A0ABZ1AYV6</accession>
<evidence type="ECO:0000259" key="7">
    <source>
        <dbReference type="PROSITE" id="PS51349"/>
    </source>
</evidence>
<keyword evidence="4 8" id="KW-0560">Oxidoreductase</keyword>
<evidence type="ECO:0000256" key="5">
    <source>
        <dbReference type="ARBA" id="ARBA00024042"/>
    </source>
</evidence>
<dbReference type="InterPro" id="IPR013785">
    <property type="entry name" value="Aldolase_TIM"/>
</dbReference>
<dbReference type="EC" id="1.-.-.-" evidence="8"/>
<feature type="region of interest" description="Disordered" evidence="6">
    <location>
        <begin position="1"/>
        <end position="32"/>
    </location>
</feature>
<protein>
    <submittedName>
        <fullName evidence="8">Alpha-hydroxy acid oxidase</fullName>
        <ecNumber evidence="8">1.-.-.-</ecNumber>
    </submittedName>
</protein>
<evidence type="ECO:0000256" key="6">
    <source>
        <dbReference type="SAM" id="MobiDB-lite"/>
    </source>
</evidence>
<comment type="cofactor">
    <cofactor evidence="1">
        <name>FMN</name>
        <dbReference type="ChEBI" id="CHEBI:58210"/>
    </cofactor>
</comment>
<evidence type="ECO:0000313" key="9">
    <source>
        <dbReference type="Proteomes" id="UP001324287"/>
    </source>
</evidence>
<keyword evidence="2" id="KW-0285">Flavoprotein</keyword>
<dbReference type="InterPro" id="IPR000262">
    <property type="entry name" value="FMN-dep_DH"/>
</dbReference>
<evidence type="ECO:0000256" key="2">
    <source>
        <dbReference type="ARBA" id="ARBA00022630"/>
    </source>
</evidence>
<name>A0ABZ1AYV6_9ACTN</name>